<evidence type="ECO:0000313" key="1">
    <source>
        <dbReference type="EMBL" id="SDJ87408.1"/>
    </source>
</evidence>
<evidence type="ECO:0000313" key="2">
    <source>
        <dbReference type="EMBL" id="SQB46843.1"/>
    </source>
</evidence>
<dbReference type="EMBL" id="FNEG01000010">
    <property type="protein sequence ID" value="SDJ87408.1"/>
    <property type="molecule type" value="Genomic_DNA"/>
</dbReference>
<dbReference type="STRING" id="445960.SAMN05421542_4560"/>
<gene>
    <name evidence="2" type="ORF">NCTC13492_03905</name>
    <name evidence="1" type="ORF">SAMN05421542_4560</name>
</gene>
<dbReference type="RefSeq" id="WP_089739601.1">
    <property type="nucleotide sequence ID" value="NZ_FNEG01000010.1"/>
</dbReference>
<proteinExistence type="predicted"/>
<protein>
    <submittedName>
        <fullName evidence="2">GLPGLI family protein</fullName>
    </submittedName>
</protein>
<dbReference type="InterPro" id="IPR005901">
    <property type="entry name" value="GLPGLI"/>
</dbReference>
<dbReference type="Pfam" id="PF09697">
    <property type="entry name" value="Porph_ging"/>
    <property type="match status" value="1"/>
</dbReference>
<dbReference type="AlphaFoldDB" id="A0A2X2X9J5"/>
<reference evidence="1 3" key="1">
    <citation type="submission" date="2016-10" db="EMBL/GenBank/DDBJ databases">
        <authorList>
            <person name="Varghese N."/>
            <person name="Submissions S."/>
        </authorList>
    </citation>
    <scope>NUCLEOTIDE SEQUENCE [LARGE SCALE GENOMIC DNA]</scope>
    <source>
        <strain evidence="1 3">DSM 19299</strain>
    </source>
</reference>
<sequence length="277" mass="33025">MKKKISLLVVLMGIIINAQTHRFIYELQYRPDPNDVTYDKEEMVLDINAEEVKFYESEFLINDSLNILHGGMSSQHTSLSEQTIIRKKNSNKNKNYFQIRMMPYYYVFETEDNIQWKIEGDTKKINTYNLQKATARFGGRNWTAWFTPDINIPEGPYKFRGLPGLVLYVEDDKKDYIYSFSRNINLPKTYDTKAFLERHYSLDPITIDFKKWVKLNLEFYNDPYARMRTEFQPDWNVRIEGKQIKSKEEFAGLTKQTQMSIKKYYNPIELDKAIPYP</sequence>
<organism evidence="2 4">
    <name type="scientific">Chryseobacterium jejuense</name>
    <dbReference type="NCBI Taxonomy" id="445960"/>
    <lineage>
        <taxon>Bacteria</taxon>
        <taxon>Pseudomonadati</taxon>
        <taxon>Bacteroidota</taxon>
        <taxon>Flavobacteriia</taxon>
        <taxon>Flavobacteriales</taxon>
        <taxon>Weeksellaceae</taxon>
        <taxon>Chryseobacterium group</taxon>
        <taxon>Chryseobacterium</taxon>
    </lineage>
</organism>
<keyword evidence="3" id="KW-1185">Reference proteome</keyword>
<evidence type="ECO:0000313" key="3">
    <source>
        <dbReference type="Proteomes" id="UP000199426"/>
    </source>
</evidence>
<dbReference type="NCBIfam" id="TIGR01200">
    <property type="entry name" value="GLPGLI"/>
    <property type="match status" value="1"/>
</dbReference>
<reference evidence="2 4" key="2">
    <citation type="submission" date="2018-06" db="EMBL/GenBank/DDBJ databases">
        <authorList>
            <consortium name="Pathogen Informatics"/>
            <person name="Doyle S."/>
        </authorList>
    </citation>
    <scope>NUCLEOTIDE SEQUENCE [LARGE SCALE GENOMIC DNA]</scope>
    <source>
        <strain evidence="2 4">NCTC13492</strain>
    </source>
</reference>
<dbReference type="OrthoDB" id="1440774at2"/>
<evidence type="ECO:0000313" key="4">
    <source>
        <dbReference type="Proteomes" id="UP000251670"/>
    </source>
</evidence>
<accession>A0A2X2X9J5</accession>
<dbReference type="Proteomes" id="UP000199426">
    <property type="component" value="Unassembled WGS sequence"/>
</dbReference>
<name>A0A2X2X9J5_CHRJE</name>
<dbReference type="EMBL" id="UAWB01000014">
    <property type="protein sequence ID" value="SQB46843.1"/>
    <property type="molecule type" value="Genomic_DNA"/>
</dbReference>
<dbReference type="Proteomes" id="UP000251670">
    <property type="component" value="Unassembled WGS sequence"/>
</dbReference>